<sequence>MPSAEIPAAGGDPRRLLVYNGGFWLKPRLRRILALAGWQIATGLAPRGAAIGIWGASPTAWRGRAMAARRDGTLVTVEDAFLRSVLPGRAKGALARRGPIGLLIDPHGLHFDPRRPSLIEHLVEDPASAALHDAARRGIARLRALDLSKYNAHRPELDPPCDGHVLVIDQTRGDASLMGAGRPLFLRMLAAARAEHPGRPLMIRSHPETAAGLRPGHLTPDDLLPGEHFCDAPLSPWKLVKGAAAVYAVSSQLGYEALLAGHRPRLFGQPFYAGWGLSEDEFPLPDGRRGRAAPETLFAASHLRAPVWYDPCRDRLCDFDGALDQIEAETRVFRQDRDGHLAYGMRLWKRPFIARAFGSGRGVRFTRRPSPQVTLAWAGTADQVPQAIRVEDGFLRSRGLGAALTPPLSLVADDLGIYYDPNRESRLERLIAAPPPPGAEARTEALIAAIREARLSKYNLAGCRIALPPGDGPVILVPGQVEDDASIRLGAGAERGNLALLQRVRAENPEARLIYKPHPDVEAGLRPGAIAPADLDRLADLVAHKADPVALLDQVDAVWTITSTLGFEALLRGLPVTTLGAPFYAGWGLTRDLGPVPSRRQARPGLAAFVHACLIAYPRYVDPVSGLPCPPELALDRLADPAATRGGPALRVLAKAQGLLSGHAWIWRR</sequence>
<name>A0A418ZT57_9RHOB</name>
<accession>A0A418ZT57</accession>
<keyword evidence="2" id="KW-1185">Reference proteome</keyword>
<dbReference type="Proteomes" id="UP000283587">
    <property type="component" value="Unassembled WGS sequence"/>
</dbReference>
<dbReference type="GO" id="GO:0015774">
    <property type="term" value="P:polysaccharide transport"/>
    <property type="evidence" value="ECO:0007669"/>
    <property type="project" value="InterPro"/>
</dbReference>
<gene>
    <name evidence="1" type="ORF">D3P05_22240</name>
</gene>
<dbReference type="Pfam" id="PF05159">
    <property type="entry name" value="Capsule_synth"/>
    <property type="match status" value="2"/>
</dbReference>
<protein>
    <submittedName>
        <fullName evidence="1">Capsular polysaccharide biosynthesis protein</fullName>
    </submittedName>
</protein>
<organism evidence="1 2">
    <name type="scientific">Paracoccus siganidrum</name>
    <dbReference type="NCBI Taxonomy" id="1276757"/>
    <lineage>
        <taxon>Bacteria</taxon>
        <taxon>Pseudomonadati</taxon>
        <taxon>Pseudomonadota</taxon>
        <taxon>Alphaproteobacteria</taxon>
        <taxon>Rhodobacterales</taxon>
        <taxon>Paracoccaceae</taxon>
        <taxon>Paracoccus</taxon>
    </lineage>
</organism>
<evidence type="ECO:0000313" key="1">
    <source>
        <dbReference type="EMBL" id="RJL01489.1"/>
    </source>
</evidence>
<evidence type="ECO:0000313" key="2">
    <source>
        <dbReference type="Proteomes" id="UP000283587"/>
    </source>
</evidence>
<dbReference type="AlphaFoldDB" id="A0A418ZT57"/>
<dbReference type="RefSeq" id="WP_119900942.1">
    <property type="nucleotide sequence ID" value="NZ_QNRC01000006.1"/>
</dbReference>
<dbReference type="GO" id="GO:0000271">
    <property type="term" value="P:polysaccharide biosynthetic process"/>
    <property type="evidence" value="ECO:0007669"/>
    <property type="project" value="InterPro"/>
</dbReference>
<dbReference type="CDD" id="cd16439">
    <property type="entry name" value="beta_Kdo_transferase_KpsC_2"/>
    <property type="match status" value="1"/>
</dbReference>
<comment type="caution">
    <text evidence="1">The sequence shown here is derived from an EMBL/GenBank/DDBJ whole genome shotgun (WGS) entry which is preliminary data.</text>
</comment>
<proteinExistence type="predicted"/>
<dbReference type="OrthoDB" id="543755at2"/>
<dbReference type="EMBL" id="QZEW01000157">
    <property type="protein sequence ID" value="RJL01489.1"/>
    <property type="molecule type" value="Genomic_DNA"/>
</dbReference>
<reference evidence="2" key="1">
    <citation type="submission" date="2018-09" db="EMBL/GenBank/DDBJ databases">
        <title>Paracoccus onubensis nov. sp. a moderate halophilic bacterium isolated from Gruta de las Maravillas (Aracena, Spain).</title>
        <authorList>
            <person name="Jurado V."/>
            <person name="Gutierrez-Patricio S."/>
            <person name="Gonzalez-Pimentel J.L."/>
            <person name="Miller A.Z."/>
            <person name="Laiz L."/>
            <person name="Saiz-Jimenez C."/>
        </authorList>
    </citation>
    <scope>NUCLEOTIDE SEQUENCE [LARGE SCALE GENOMIC DNA]</scope>
    <source>
        <strain evidence="2">DSM 26381</strain>
    </source>
</reference>
<dbReference type="InterPro" id="IPR007833">
    <property type="entry name" value="Capsule_polysaccharide_synth"/>
</dbReference>